<evidence type="ECO:0000313" key="3">
    <source>
        <dbReference type="Proteomes" id="UP000827986"/>
    </source>
</evidence>
<accession>A0A9D3WZX7</accession>
<organism evidence="2 3">
    <name type="scientific">Mauremys mutica</name>
    <name type="common">yellowpond turtle</name>
    <dbReference type="NCBI Taxonomy" id="74926"/>
    <lineage>
        <taxon>Eukaryota</taxon>
        <taxon>Metazoa</taxon>
        <taxon>Chordata</taxon>
        <taxon>Craniata</taxon>
        <taxon>Vertebrata</taxon>
        <taxon>Euteleostomi</taxon>
        <taxon>Archelosauria</taxon>
        <taxon>Testudinata</taxon>
        <taxon>Testudines</taxon>
        <taxon>Cryptodira</taxon>
        <taxon>Durocryptodira</taxon>
        <taxon>Testudinoidea</taxon>
        <taxon>Geoemydidae</taxon>
        <taxon>Geoemydinae</taxon>
        <taxon>Mauremys</taxon>
    </lineage>
</organism>
<proteinExistence type="predicted"/>
<dbReference type="AlphaFoldDB" id="A0A9D3WZX7"/>
<feature type="chain" id="PRO_5039071709" evidence="1">
    <location>
        <begin position="28"/>
        <end position="105"/>
    </location>
</feature>
<feature type="signal peptide" evidence="1">
    <location>
        <begin position="1"/>
        <end position="27"/>
    </location>
</feature>
<evidence type="ECO:0000256" key="1">
    <source>
        <dbReference type="SAM" id="SignalP"/>
    </source>
</evidence>
<keyword evidence="1" id="KW-0732">Signal</keyword>
<keyword evidence="3" id="KW-1185">Reference proteome</keyword>
<sequence>MARGIPNGWSCVVIAGAAVAALSTSLGGEQTRGGHRLTSASLVTEKLVQNINKTFTSTSQLWGQINLSPSVPHPSPVLASTPGLPKGFSWIQPLVLQLALLPLVE</sequence>
<dbReference type="EMBL" id="JAHDVG010000483">
    <property type="protein sequence ID" value="KAH1171199.1"/>
    <property type="molecule type" value="Genomic_DNA"/>
</dbReference>
<gene>
    <name evidence="2" type="ORF">KIL84_006817</name>
</gene>
<dbReference type="Proteomes" id="UP000827986">
    <property type="component" value="Unassembled WGS sequence"/>
</dbReference>
<reference evidence="2" key="1">
    <citation type="submission" date="2021-09" db="EMBL/GenBank/DDBJ databases">
        <title>The genome of Mauremys mutica provides insights into the evolution of semi-aquatic lifestyle.</title>
        <authorList>
            <person name="Gong S."/>
            <person name="Gao Y."/>
        </authorList>
    </citation>
    <scope>NUCLEOTIDE SEQUENCE</scope>
    <source>
        <strain evidence="2">MM-2020</strain>
        <tissue evidence="2">Muscle</tissue>
    </source>
</reference>
<name>A0A9D3WZX7_9SAUR</name>
<protein>
    <submittedName>
        <fullName evidence="2">Uncharacterized protein</fullName>
    </submittedName>
</protein>
<comment type="caution">
    <text evidence="2">The sequence shown here is derived from an EMBL/GenBank/DDBJ whole genome shotgun (WGS) entry which is preliminary data.</text>
</comment>
<evidence type="ECO:0000313" key="2">
    <source>
        <dbReference type="EMBL" id="KAH1171199.1"/>
    </source>
</evidence>